<comment type="caution">
    <text evidence="5">The sequence shown here is derived from an EMBL/GenBank/DDBJ whole genome shotgun (WGS) entry which is preliminary data.</text>
</comment>
<accession>A0ABW2HXS0</accession>
<evidence type="ECO:0000313" key="5">
    <source>
        <dbReference type="EMBL" id="MFC7277003.1"/>
    </source>
</evidence>
<dbReference type="Gene3D" id="3.30.70.920">
    <property type="match status" value="1"/>
</dbReference>
<dbReference type="InterPro" id="IPR019887">
    <property type="entry name" value="Tscrpt_reg_AsnC/Lrp_C"/>
</dbReference>
<evidence type="ECO:0000256" key="2">
    <source>
        <dbReference type="ARBA" id="ARBA00023125"/>
    </source>
</evidence>
<dbReference type="RefSeq" id="WP_378972028.1">
    <property type="nucleotide sequence ID" value="NZ_JBHTBJ010000018.1"/>
</dbReference>
<reference evidence="6" key="1">
    <citation type="journal article" date="2019" name="Int. J. Syst. Evol. Microbiol.">
        <title>The Global Catalogue of Microorganisms (GCM) 10K type strain sequencing project: providing services to taxonomists for standard genome sequencing and annotation.</title>
        <authorList>
            <consortium name="The Broad Institute Genomics Platform"/>
            <consortium name="The Broad Institute Genome Sequencing Center for Infectious Disease"/>
            <person name="Wu L."/>
            <person name="Ma J."/>
        </authorList>
    </citation>
    <scope>NUCLEOTIDE SEQUENCE [LARGE SCALE GENOMIC DNA]</scope>
    <source>
        <strain evidence="6">XZYJT-10</strain>
    </source>
</reference>
<evidence type="ECO:0000256" key="1">
    <source>
        <dbReference type="ARBA" id="ARBA00023015"/>
    </source>
</evidence>
<dbReference type="Gene3D" id="1.10.10.10">
    <property type="entry name" value="Winged helix-like DNA-binding domain superfamily/Winged helix DNA-binding domain"/>
    <property type="match status" value="2"/>
</dbReference>
<dbReference type="SUPFAM" id="SSF54909">
    <property type="entry name" value="Dimeric alpha+beta barrel"/>
    <property type="match status" value="1"/>
</dbReference>
<protein>
    <submittedName>
        <fullName evidence="5">AsnC family transcriptional regulator</fullName>
    </submittedName>
</protein>
<feature type="domain" description="HTH asnC-type" evidence="4">
    <location>
        <begin position="8"/>
        <end position="70"/>
    </location>
</feature>
<organism evidence="5 6">
    <name type="scientific">Paractinoplanes rhizophilus</name>
    <dbReference type="NCBI Taxonomy" id="1416877"/>
    <lineage>
        <taxon>Bacteria</taxon>
        <taxon>Bacillati</taxon>
        <taxon>Actinomycetota</taxon>
        <taxon>Actinomycetes</taxon>
        <taxon>Micromonosporales</taxon>
        <taxon>Micromonosporaceae</taxon>
        <taxon>Paractinoplanes</taxon>
    </lineage>
</organism>
<evidence type="ECO:0000256" key="3">
    <source>
        <dbReference type="ARBA" id="ARBA00023163"/>
    </source>
</evidence>
<keyword evidence="1" id="KW-0805">Transcription regulation</keyword>
<dbReference type="InterPro" id="IPR011008">
    <property type="entry name" value="Dimeric_a/b-barrel"/>
</dbReference>
<dbReference type="SUPFAM" id="SSF46785">
    <property type="entry name" value="Winged helix' DNA-binding domain"/>
    <property type="match status" value="1"/>
</dbReference>
<dbReference type="SMART" id="SM00344">
    <property type="entry name" value="HTH_ASNC"/>
    <property type="match status" value="1"/>
</dbReference>
<proteinExistence type="predicted"/>
<name>A0ABW2HXS0_9ACTN</name>
<dbReference type="InterPro" id="IPR000485">
    <property type="entry name" value="AsnC-type_HTH_dom"/>
</dbReference>
<dbReference type="Proteomes" id="UP001596548">
    <property type="component" value="Unassembled WGS sequence"/>
</dbReference>
<dbReference type="Pfam" id="PF13404">
    <property type="entry name" value="HTH_AsnC-type"/>
    <property type="match status" value="2"/>
</dbReference>
<sequence>MAPESHTLERLDRQILHALQIAPRAPFARIATVLGVSEQTVARRYQRMRGNGIVRVTARPQATHRPNGSSWSLRIGCRPGTATALAEALARRTDTSWISIGAGGAEITCQIEIESDRAGLLDHVPRASNVLTFSAHQMLHHFPGRGEIDWILPDNDVTAEQRRFLADGAERHIAKQGDARLRDADGPLVEALEHDGRASWASLAAATGWSQRQVAHRVGELVGSGAIYYHLDIADALVGMGSAANLWFTVAPAHLASAGARLADHAELAFVSAITGAANLMAAARAVDAEALYRYITTKAARIEGIQNVEIVPHVTRLKQSHSLMVGGLVREPPRAPVTAAR</sequence>
<dbReference type="InterPro" id="IPR036390">
    <property type="entry name" value="WH_DNA-bd_sf"/>
</dbReference>
<dbReference type="EMBL" id="JBHTBJ010000018">
    <property type="protein sequence ID" value="MFC7277003.1"/>
    <property type="molecule type" value="Genomic_DNA"/>
</dbReference>
<dbReference type="PRINTS" id="PR00033">
    <property type="entry name" value="HTHASNC"/>
</dbReference>
<dbReference type="Pfam" id="PF01037">
    <property type="entry name" value="AsnC_trans_reg"/>
    <property type="match status" value="1"/>
</dbReference>
<gene>
    <name evidence="5" type="ORF">ACFQS1_23675</name>
</gene>
<keyword evidence="2" id="KW-0238">DNA-binding</keyword>
<evidence type="ECO:0000259" key="4">
    <source>
        <dbReference type="PROSITE" id="PS50956"/>
    </source>
</evidence>
<keyword evidence="3" id="KW-0804">Transcription</keyword>
<dbReference type="InterPro" id="IPR036388">
    <property type="entry name" value="WH-like_DNA-bd_sf"/>
</dbReference>
<keyword evidence="6" id="KW-1185">Reference proteome</keyword>
<dbReference type="PROSITE" id="PS50956">
    <property type="entry name" value="HTH_ASNC_2"/>
    <property type="match status" value="1"/>
</dbReference>
<dbReference type="PANTHER" id="PTHR30154:SF34">
    <property type="entry name" value="TRANSCRIPTIONAL REGULATOR AZLB"/>
    <property type="match status" value="1"/>
</dbReference>
<dbReference type="PANTHER" id="PTHR30154">
    <property type="entry name" value="LEUCINE-RESPONSIVE REGULATORY PROTEIN"/>
    <property type="match status" value="1"/>
</dbReference>
<evidence type="ECO:0000313" key="6">
    <source>
        <dbReference type="Proteomes" id="UP001596548"/>
    </source>
</evidence>
<dbReference type="InterPro" id="IPR019888">
    <property type="entry name" value="Tscrpt_reg_AsnC-like"/>
</dbReference>